<gene>
    <name evidence="2" type="ORF">G7068_13815</name>
</gene>
<dbReference type="Proteomes" id="UP000502677">
    <property type="component" value="Chromosome"/>
</dbReference>
<dbReference type="KEGG" id="lvi:G7068_13815"/>
<protein>
    <recommendedName>
        <fullName evidence="4">Scaffolding protein</fullName>
    </recommendedName>
</protein>
<organism evidence="2 3">
    <name type="scientific">Leucobacter viscericola</name>
    <dbReference type="NCBI Taxonomy" id="2714935"/>
    <lineage>
        <taxon>Bacteria</taxon>
        <taxon>Bacillati</taxon>
        <taxon>Actinomycetota</taxon>
        <taxon>Actinomycetes</taxon>
        <taxon>Micrococcales</taxon>
        <taxon>Microbacteriaceae</taxon>
        <taxon>Leucobacter</taxon>
    </lineage>
</organism>
<dbReference type="AlphaFoldDB" id="A0A6G7XI50"/>
<keyword evidence="1" id="KW-0175">Coiled coil</keyword>
<sequence>MNTSTFRQGEPATVGWSIGRAPLALRGIRFADGENGAAPAAPAGGEAASSAASPADVAAMLATLGKATPPQAAPAPEAPAAAQQIQGFTPEQVQKLMTENQTALKAAEDAQAALAAAEKARDEASAQVASFQRDSAVRTAAGDTANAALLLDSASFQASIKEVDLTDTAALGAAVKAFVDANPAYAAAPTLPGTSGATPSGGTNNTPKTLDGVVAAAMSA</sequence>
<dbReference type="EMBL" id="CP049863">
    <property type="protein sequence ID" value="QIK64156.1"/>
    <property type="molecule type" value="Genomic_DNA"/>
</dbReference>
<proteinExistence type="predicted"/>
<evidence type="ECO:0000256" key="1">
    <source>
        <dbReference type="SAM" id="Coils"/>
    </source>
</evidence>
<accession>A0A6G7XI50</accession>
<evidence type="ECO:0000313" key="2">
    <source>
        <dbReference type="EMBL" id="QIK64156.1"/>
    </source>
</evidence>
<dbReference type="RefSeq" id="WP_166292493.1">
    <property type="nucleotide sequence ID" value="NZ_CP049863.1"/>
</dbReference>
<keyword evidence="3" id="KW-1185">Reference proteome</keyword>
<evidence type="ECO:0008006" key="4">
    <source>
        <dbReference type="Google" id="ProtNLM"/>
    </source>
</evidence>
<name>A0A6G7XI50_9MICO</name>
<reference evidence="2 3" key="1">
    <citation type="submission" date="2020-03" db="EMBL/GenBank/DDBJ databases">
        <title>Leucobacter sp. nov., isolated from beetles.</title>
        <authorList>
            <person name="Hyun D.-W."/>
            <person name="Bae J.-W."/>
        </authorList>
    </citation>
    <scope>NUCLEOTIDE SEQUENCE [LARGE SCALE GENOMIC DNA]</scope>
    <source>
        <strain evidence="2 3">HDW9C</strain>
    </source>
</reference>
<evidence type="ECO:0000313" key="3">
    <source>
        <dbReference type="Proteomes" id="UP000502677"/>
    </source>
</evidence>
<feature type="coiled-coil region" evidence="1">
    <location>
        <begin position="93"/>
        <end position="134"/>
    </location>
</feature>